<dbReference type="InterPro" id="IPR027417">
    <property type="entry name" value="P-loop_NTPase"/>
</dbReference>
<dbReference type="Pfam" id="PF23569">
    <property type="entry name" value="NBD_SMAX1"/>
    <property type="match status" value="1"/>
</dbReference>
<dbReference type="InterPro" id="IPR036628">
    <property type="entry name" value="Clp_N_dom_sf"/>
</dbReference>
<name>A0AAV5EF27_ELECO</name>
<evidence type="ECO:0000313" key="5">
    <source>
        <dbReference type="EMBL" id="GJN21245.1"/>
    </source>
</evidence>
<reference evidence="5" key="2">
    <citation type="submission" date="2021-12" db="EMBL/GenBank/DDBJ databases">
        <title>Resequencing data analysis of finger millet.</title>
        <authorList>
            <person name="Hatakeyama M."/>
            <person name="Aluri S."/>
            <person name="Balachadran M.T."/>
            <person name="Sivarajan S.R."/>
            <person name="Poveda L."/>
            <person name="Shimizu-Inatsugi R."/>
            <person name="Schlapbach R."/>
            <person name="Sreeman S.M."/>
            <person name="Shimizu K.K."/>
        </authorList>
    </citation>
    <scope>NUCLEOTIDE SEQUENCE</scope>
</reference>
<dbReference type="PANTHER" id="PTHR43572">
    <property type="entry name" value="CHAPERONE PROTEIN CLPD, CHLOROPLASTIC"/>
    <property type="match status" value="1"/>
</dbReference>
<proteinExistence type="inferred from homology"/>
<evidence type="ECO:0000313" key="6">
    <source>
        <dbReference type="Proteomes" id="UP001054889"/>
    </source>
</evidence>
<dbReference type="EMBL" id="BQKI01000075">
    <property type="protein sequence ID" value="GJN21245.1"/>
    <property type="molecule type" value="Genomic_DNA"/>
</dbReference>
<reference evidence="5" key="1">
    <citation type="journal article" date="2018" name="DNA Res.">
        <title>Multiple hybrid de novo genome assembly of finger millet, an orphan allotetraploid crop.</title>
        <authorList>
            <person name="Hatakeyama M."/>
            <person name="Aluri S."/>
            <person name="Balachadran M.T."/>
            <person name="Sivarajan S.R."/>
            <person name="Patrignani A."/>
            <person name="Gruter S."/>
            <person name="Poveda L."/>
            <person name="Shimizu-Inatsugi R."/>
            <person name="Baeten J."/>
            <person name="Francoijs K.J."/>
            <person name="Nataraja K.N."/>
            <person name="Reddy Y.A.N."/>
            <person name="Phadnis S."/>
            <person name="Ravikumar R.L."/>
            <person name="Schlapbach R."/>
            <person name="Sreeman S.M."/>
            <person name="Shimizu K.K."/>
        </authorList>
    </citation>
    <scope>NUCLEOTIDE SEQUENCE</scope>
</reference>
<keyword evidence="2" id="KW-0677">Repeat</keyword>
<feature type="domain" description="SMAX1-like nucleotide binding" evidence="4">
    <location>
        <begin position="93"/>
        <end position="140"/>
    </location>
</feature>
<dbReference type="InterPro" id="IPR058680">
    <property type="entry name" value="NBD_SMAX1-like"/>
</dbReference>
<evidence type="ECO:0000256" key="2">
    <source>
        <dbReference type="ARBA" id="ARBA00022737"/>
    </source>
</evidence>
<evidence type="ECO:0000259" key="4">
    <source>
        <dbReference type="Pfam" id="PF23569"/>
    </source>
</evidence>
<feature type="compositionally biased region" description="Polar residues" evidence="3">
    <location>
        <begin position="564"/>
        <end position="577"/>
    </location>
</feature>
<feature type="region of interest" description="Disordered" evidence="3">
    <location>
        <begin position="530"/>
        <end position="577"/>
    </location>
</feature>
<dbReference type="AlphaFoldDB" id="A0AAV5EF27"/>
<comment type="caution">
    <text evidence="5">The sequence shown here is derived from an EMBL/GenBank/DDBJ whole genome shotgun (WGS) entry which is preliminary data.</text>
</comment>
<evidence type="ECO:0000256" key="3">
    <source>
        <dbReference type="SAM" id="MobiDB-lite"/>
    </source>
</evidence>
<dbReference type="Gene3D" id="1.10.1780.10">
    <property type="entry name" value="Clp, N-terminal domain"/>
    <property type="match status" value="1"/>
</dbReference>
<comment type="similarity">
    <text evidence="1">Belongs to the ClpA/ClpB family.</text>
</comment>
<dbReference type="SUPFAM" id="SSF81923">
    <property type="entry name" value="Double Clp-N motif"/>
    <property type="match status" value="1"/>
</dbReference>
<sequence length="612" mass="66405">MRAGGCTVQQALTPEATAVVKQAVSLARRRGNPQVTPLHVASAMLQHQHHHGSSSSSMGLLRAACLRSHSHPLQCKALELCFNVRALACHDGDGVWLVGHGTYQSYVRCRAGRPSLEMLWELQTLAVPAGSLALSLNLNSATVVNRQPITAKCEDRSRNDASSRCLSLLEAGSSAQLTTCGECSAATKCEEVTKALPRSVVSIPHWLQHCRDQELSHNKKWGSTFGGSPSQRTTLNLSTVLSPSSSSVSSYEKQQYHFHQSYHQPWLLADEAKHQAWKANSSGQQVHVVDDEDDVKLVKTIKVKCHDSSASNASSEEDVLQCRRSRFKELTAENLKSLCSALEKEVPWQAAMAPEIASTVLRCRSGMATSRRRRDADASRMPPASAKKEEDTWLLFLGSDADGKARVARELARLVFGSRNRFVSIGSSSPAARSGSTERQQKQQEGNGNKRPRSPSSPAVSCVERLYEAVRADPRRVIVVEDVERAGRGCQMGIVEAIESGVVRSRGGGDEAALGDAIVVLSCESFDARSRASSPPVTTKKAKLETNEDEEDTGDLRHDKEAATSASASSFDLNTSVENDDVEDGCGVADAAGLLKAVDRAFFFKRRDEISD</sequence>
<gene>
    <name evidence="5" type="primary">gb08706</name>
    <name evidence="5" type="ORF">PR202_gb08706</name>
</gene>
<dbReference type="PANTHER" id="PTHR43572:SF5">
    <property type="entry name" value="OS02G0537800 PROTEIN"/>
    <property type="match status" value="1"/>
</dbReference>
<evidence type="ECO:0000256" key="1">
    <source>
        <dbReference type="ARBA" id="ARBA00008675"/>
    </source>
</evidence>
<keyword evidence="6" id="KW-1185">Reference proteome</keyword>
<dbReference type="Proteomes" id="UP001054889">
    <property type="component" value="Unassembled WGS sequence"/>
</dbReference>
<dbReference type="InterPro" id="IPR051650">
    <property type="entry name" value="SL_signaling_regulator"/>
</dbReference>
<organism evidence="5 6">
    <name type="scientific">Eleusine coracana subsp. coracana</name>
    <dbReference type="NCBI Taxonomy" id="191504"/>
    <lineage>
        <taxon>Eukaryota</taxon>
        <taxon>Viridiplantae</taxon>
        <taxon>Streptophyta</taxon>
        <taxon>Embryophyta</taxon>
        <taxon>Tracheophyta</taxon>
        <taxon>Spermatophyta</taxon>
        <taxon>Magnoliopsida</taxon>
        <taxon>Liliopsida</taxon>
        <taxon>Poales</taxon>
        <taxon>Poaceae</taxon>
        <taxon>PACMAD clade</taxon>
        <taxon>Chloridoideae</taxon>
        <taxon>Cynodonteae</taxon>
        <taxon>Eleusininae</taxon>
        <taxon>Eleusine</taxon>
    </lineage>
</organism>
<protein>
    <recommendedName>
        <fullName evidence="4">SMAX1-like nucleotide binding domain-containing protein</fullName>
    </recommendedName>
</protein>
<accession>A0AAV5EF27</accession>
<feature type="compositionally biased region" description="Polar residues" evidence="3">
    <location>
        <begin position="426"/>
        <end position="447"/>
    </location>
</feature>
<dbReference type="Gene3D" id="3.40.50.300">
    <property type="entry name" value="P-loop containing nucleotide triphosphate hydrolases"/>
    <property type="match status" value="1"/>
</dbReference>
<feature type="region of interest" description="Disordered" evidence="3">
    <location>
        <begin position="426"/>
        <end position="460"/>
    </location>
</feature>